<feature type="compositionally biased region" description="Polar residues" evidence="1">
    <location>
        <begin position="71"/>
        <end position="86"/>
    </location>
</feature>
<proteinExistence type="predicted"/>
<evidence type="ECO:0000313" key="3">
    <source>
        <dbReference type="Proteomes" id="UP000295083"/>
    </source>
</evidence>
<evidence type="ECO:0000313" key="2">
    <source>
        <dbReference type="EMBL" id="TDZ28549.1"/>
    </source>
</evidence>
<gene>
    <name evidence="2" type="ORF">C8035_v007522</name>
</gene>
<dbReference type="AlphaFoldDB" id="A0A4V3HQP0"/>
<dbReference type="EMBL" id="QAPG01000834">
    <property type="protein sequence ID" value="TDZ28549.1"/>
    <property type="molecule type" value="Genomic_DNA"/>
</dbReference>
<dbReference type="Proteomes" id="UP000295083">
    <property type="component" value="Unassembled WGS sequence"/>
</dbReference>
<name>A0A4V3HQP0_9PEZI</name>
<comment type="caution">
    <text evidence="2">The sequence shown here is derived from an EMBL/GenBank/DDBJ whole genome shotgun (WGS) entry which is preliminary data.</text>
</comment>
<protein>
    <submittedName>
        <fullName evidence="2">Uncharacterized protein</fullName>
    </submittedName>
</protein>
<organism evidence="2 3">
    <name type="scientific">Colletotrichum spinosum</name>
    <dbReference type="NCBI Taxonomy" id="1347390"/>
    <lineage>
        <taxon>Eukaryota</taxon>
        <taxon>Fungi</taxon>
        <taxon>Dikarya</taxon>
        <taxon>Ascomycota</taxon>
        <taxon>Pezizomycotina</taxon>
        <taxon>Sordariomycetes</taxon>
        <taxon>Hypocreomycetidae</taxon>
        <taxon>Glomerellales</taxon>
        <taxon>Glomerellaceae</taxon>
        <taxon>Colletotrichum</taxon>
        <taxon>Colletotrichum orbiculare species complex</taxon>
    </lineage>
</organism>
<sequence>MALSSEEFVDLNRQARRRAERAAQTMSSQGVSSEEYLKKLRAKRRPTRRFEVSETPAAALCNCYAAARATSRVQSDQTNPNTQRSQAGAEPRQSKSSCFTDHQIAIQGQPRVAGIV</sequence>
<reference evidence="2 3" key="1">
    <citation type="submission" date="2018-11" db="EMBL/GenBank/DDBJ databases">
        <title>Genome sequence and assembly of Colletotrichum spinosum.</title>
        <authorList>
            <person name="Gan P."/>
            <person name="Shirasu K."/>
        </authorList>
    </citation>
    <scope>NUCLEOTIDE SEQUENCE [LARGE SCALE GENOMIC DNA]</scope>
    <source>
        <strain evidence="2 3">CBS 515.97</strain>
    </source>
</reference>
<feature type="region of interest" description="Disordered" evidence="1">
    <location>
        <begin position="70"/>
        <end position="103"/>
    </location>
</feature>
<evidence type="ECO:0000256" key="1">
    <source>
        <dbReference type="SAM" id="MobiDB-lite"/>
    </source>
</evidence>
<accession>A0A4V3HQP0</accession>
<keyword evidence="3" id="KW-1185">Reference proteome</keyword>